<feature type="compositionally biased region" description="Low complexity" evidence="3">
    <location>
        <begin position="700"/>
        <end position="714"/>
    </location>
</feature>
<dbReference type="InterPro" id="IPR027417">
    <property type="entry name" value="P-loop_NTPase"/>
</dbReference>
<dbReference type="InterPro" id="IPR003130">
    <property type="entry name" value="GED"/>
</dbReference>
<keyword evidence="1" id="KW-0547">Nucleotide-binding</keyword>
<dbReference type="EMBL" id="CAJZBQ010000040">
    <property type="protein sequence ID" value="CAG9326236.1"/>
    <property type="molecule type" value="Genomic_DNA"/>
</dbReference>
<name>A0AAU9JZ96_9CILI</name>
<dbReference type="Pfam" id="PF01031">
    <property type="entry name" value="Dynamin_M"/>
    <property type="match status" value="1"/>
</dbReference>
<evidence type="ECO:0000259" key="4">
    <source>
        <dbReference type="PROSITE" id="PS51388"/>
    </source>
</evidence>
<dbReference type="InterPro" id="IPR001401">
    <property type="entry name" value="Dynamin_GTPase"/>
</dbReference>
<dbReference type="InterPro" id="IPR030381">
    <property type="entry name" value="G_DYNAMIN_dom"/>
</dbReference>
<dbReference type="PROSITE" id="PS51388">
    <property type="entry name" value="GED"/>
    <property type="match status" value="1"/>
</dbReference>
<feature type="compositionally biased region" description="Basic and acidic residues" evidence="3">
    <location>
        <begin position="636"/>
        <end position="693"/>
    </location>
</feature>
<protein>
    <submittedName>
        <fullName evidence="6">Uncharacterized protein</fullName>
    </submittedName>
</protein>
<evidence type="ECO:0000259" key="5">
    <source>
        <dbReference type="PROSITE" id="PS51718"/>
    </source>
</evidence>
<dbReference type="GO" id="GO:0005874">
    <property type="term" value="C:microtubule"/>
    <property type="evidence" value="ECO:0007669"/>
    <property type="project" value="TreeGrafter"/>
</dbReference>
<dbReference type="Proteomes" id="UP001162131">
    <property type="component" value="Unassembled WGS sequence"/>
</dbReference>
<feature type="compositionally biased region" description="Basic and acidic residues" evidence="3">
    <location>
        <begin position="715"/>
        <end position="728"/>
    </location>
</feature>
<organism evidence="6 7">
    <name type="scientific">Blepharisma stoltei</name>
    <dbReference type="NCBI Taxonomy" id="1481888"/>
    <lineage>
        <taxon>Eukaryota</taxon>
        <taxon>Sar</taxon>
        <taxon>Alveolata</taxon>
        <taxon>Ciliophora</taxon>
        <taxon>Postciliodesmatophora</taxon>
        <taxon>Heterotrichea</taxon>
        <taxon>Heterotrichida</taxon>
        <taxon>Blepharismidae</taxon>
        <taxon>Blepharisma</taxon>
    </lineage>
</organism>
<dbReference type="SMART" id="SM00053">
    <property type="entry name" value="DYNc"/>
    <property type="match status" value="1"/>
</dbReference>
<dbReference type="GO" id="GO:0016020">
    <property type="term" value="C:membrane"/>
    <property type="evidence" value="ECO:0007669"/>
    <property type="project" value="TreeGrafter"/>
</dbReference>
<gene>
    <name evidence="6" type="ORF">BSTOLATCC_MIC40667</name>
</gene>
<comment type="caution">
    <text evidence="6">The sequence shown here is derived from an EMBL/GenBank/DDBJ whole genome shotgun (WGS) entry which is preliminary data.</text>
</comment>
<dbReference type="GO" id="GO:0003924">
    <property type="term" value="F:GTPase activity"/>
    <property type="evidence" value="ECO:0007669"/>
    <property type="project" value="InterPro"/>
</dbReference>
<evidence type="ECO:0000256" key="3">
    <source>
        <dbReference type="SAM" id="MobiDB-lite"/>
    </source>
</evidence>
<dbReference type="Pfam" id="PF02212">
    <property type="entry name" value="GED"/>
    <property type="match status" value="1"/>
</dbReference>
<feature type="domain" description="GED" evidence="4">
    <location>
        <begin position="532"/>
        <end position="623"/>
    </location>
</feature>
<dbReference type="CDD" id="cd08771">
    <property type="entry name" value="DLP_1"/>
    <property type="match status" value="1"/>
</dbReference>
<evidence type="ECO:0000313" key="6">
    <source>
        <dbReference type="EMBL" id="CAG9326236.1"/>
    </source>
</evidence>
<evidence type="ECO:0000256" key="1">
    <source>
        <dbReference type="ARBA" id="ARBA00022741"/>
    </source>
</evidence>
<dbReference type="SUPFAM" id="SSF52540">
    <property type="entry name" value="P-loop containing nucleoside triphosphate hydrolases"/>
    <property type="match status" value="1"/>
</dbReference>
<evidence type="ECO:0000313" key="7">
    <source>
        <dbReference type="Proteomes" id="UP001162131"/>
    </source>
</evidence>
<dbReference type="InterPro" id="IPR020850">
    <property type="entry name" value="GED_dom"/>
</dbReference>
<dbReference type="PANTHER" id="PTHR11566:SF233">
    <property type="entry name" value="CHROMOSOME UNDETERMINED SCAFFOLD_59, WHOLE GENOME SHOTGUN SEQUENCE"/>
    <property type="match status" value="1"/>
</dbReference>
<dbReference type="GO" id="GO:0005525">
    <property type="term" value="F:GTP binding"/>
    <property type="evidence" value="ECO:0007669"/>
    <property type="project" value="InterPro"/>
</dbReference>
<proteinExistence type="predicted"/>
<dbReference type="InterPro" id="IPR022812">
    <property type="entry name" value="Dynamin"/>
</dbReference>
<dbReference type="PROSITE" id="PS51718">
    <property type="entry name" value="G_DYNAMIN_2"/>
    <property type="match status" value="1"/>
</dbReference>
<evidence type="ECO:0000256" key="2">
    <source>
        <dbReference type="ARBA" id="ARBA00023134"/>
    </source>
</evidence>
<dbReference type="PANTHER" id="PTHR11566">
    <property type="entry name" value="DYNAMIN"/>
    <property type="match status" value="1"/>
</dbReference>
<dbReference type="GO" id="GO:0005737">
    <property type="term" value="C:cytoplasm"/>
    <property type="evidence" value="ECO:0007669"/>
    <property type="project" value="TreeGrafter"/>
</dbReference>
<dbReference type="InterPro" id="IPR045063">
    <property type="entry name" value="Dynamin_N"/>
</dbReference>
<accession>A0AAU9JZ96</accession>
<sequence>MKPGEDFAGSFYSSLRSIVTLTDNLRDAGLQKYIRLPRIVTLGIQSSGKSSVLESIVGLNFLPRSEGICTRCPLELRLVHTENETKPWAEFDGVQEKFTDFGKVKDMILTMTEKKAGRNKGIVDDPIVLTIHSSTCPDLTLIDLPGITRIPLAGSDHPPDIERITKEMCFRYISDPRTIILCLCPANTDLSTSESLLMAKKVDKAGIRTIGVITKIDIMDRGTNAKKILLGEEIPLRLGYVGVKNRSQEDINNNVKVENALNEEKQFFASHPVYSTISQGYLGTEVLTQKLTHVMFNHIKGFLPEIMRETMHRIKECDDKLKELGPSTPEEPRQKVQLLWNMVTDFCEIFKNTIRGKYDRKLSSRITKDLAGGATIKGYFNSLLSEFSGINYKVTESYTNEDIQHAMASHEGDSIPGFPSVDVFIFLLQPQLEKLREPVLDCLMNVHSYLEQLAHKLIERIFFRFPSLSTEISDLASHVLLKEREECREIVEKMIDSEETYVFTNDLDYLTSRTDIVPKSDGKPKSSENLFVDEIRNRIDSYFRLVIRTVRDSVPKAIGTFLVRSVMDKMQMELYERINMTESIIAKVSEPAHISAERSMLKNQLETLRKAEKIMKHDPELANQADSFAEEIRKQDDELKAAAEERKKREEEKKKKDEEKAKKEEEKVRKDELDSQEKAKRTAEVVKQEEVSKQPELVPSKTDSGKSSSSSLFGDFRRPTKKTDQSLF</sequence>
<keyword evidence="7" id="KW-1185">Reference proteome</keyword>
<dbReference type="Gene3D" id="1.20.120.1240">
    <property type="entry name" value="Dynamin, middle domain"/>
    <property type="match status" value="1"/>
</dbReference>
<feature type="domain" description="Dynamin-type G" evidence="5">
    <location>
        <begin position="33"/>
        <end position="304"/>
    </location>
</feature>
<dbReference type="AlphaFoldDB" id="A0AAU9JZ96"/>
<dbReference type="Pfam" id="PF00350">
    <property type="entry name" value="Dynamin_N"/>
    <property type="match status" value="1"/>
</dbReference>
<dbReference type="InterPro" id="IPR000375">
    <property type="entry name" value="Dynamin_stalk"/>
</dbReference>
<reference evidence="6" key="1">
    <citation type="submission" date="2021-09" db="EMBL/GenBank/DDBJ databases">
        <authorList>
            <consortium name="AG Swart"/>
            <person name="Singh M."/>
            <person name="Singh A."/>
            <person name="Seah K."/>
            <person name="Emmerich C."/>
        </authorList>
    </citation>
    <scope>NUCLEOTIDE SEQUENCE</scope>
    <source>
        <strain evidence="6">ATCC30299</strain>
    </source>
</reference>
<dbReference type="FunFam" id="3.40.50.300:FF:001311">
    <property type="entry name" value="Dynamin-like protein-related"/>
    <property type="match status" value="1"/>
</dbReference>
<dbReference type="PRINTS" id="PR00195">
    <property type="entry name" value="DYNAMIN"/>
</dbReference>
<dbReference type="GO" id="GO:0008017">
    <property type="term" value="F:microtubule binding"/>
    <property type="evidence" value="ECO:0007669"/>
    <property type="project" value="TreeGrafter"/>
</dbReference>
<dbReference type="Gene3D" id="3.40.50.300">
    <property type="entry name" value="P-loop containing nucleotide triphosphate hydrolases"/>
    <property type="match status" value="1"/>
</dbReference>
<dbReference type="SMART" id="SM00302">
    <property type="entry name" value="GED"/>
    <property type="match status" value="1"/>
</dbReference>
<feature type="region of interest" description="Disordered" evidence="3">
    <location>
        <begin position="636"/>
        <end position="728"/>
    </location>
</feature>
<keyword evidence="2" id="KW-0342">GTP-binding</keyword>